<keyword evidence="4" id="KW-1185">Reference proteome</keyword>
<dbReference type="Gene3D" id="3.30.460.10">
    <property type="entry name" value="Beta Polymerase, domain 2"/>
    <property type="match status" value="1"/>
</dbReference>
<dbReference type="SMART" id="SM00954">
    <property type="entry name" value="RelA_SpoT"/>
    <property type="match status" value="1"/>
</dbReference>
<evidence type="ECO:0000256" key="1">
    <source>
        <dbReference type="SAM" id="Phobius"/>
    </source>
</evidence>
<evidence type="ECO:0000313" key="4">
    <source>
        <dbReference type="Proteomes" id="UP000241895"/>
    </source>
</evidence>
<proteinExistence type="predicted"/>
<feature type="transmembrane region" description="Helical" evidence="1">
    <location>
        <begin position="286"/>
        <end position="304"/>
    </location>
</feature>
<dbReference type="PANTHER" id="PTHR41773">
    <property type="entry name" value="GTP PYROPHOSPHATASE-RELATED"/>
    <property type="match status" value="1"/>
</dbReference>
<accession>A0ABX5J310</accession>
<evidence type="ECO:0000259" key="2">
    <source>
        <dbReference type="SMART" id="SM00954"/>
    </source>
</evidence>
<comment type="caution">
    <text evidence="3">The sequence shown here is derived from an EMBL/GenBank/DDBJ whole genome shotgun (WGS) entry which is preliminary data.</text>
</comment>
<protein>
    <recommendedName>
        <fullName evidence="2">RelA/SpoT domain-containing protein</fullName>
    </recommendedName>
</protein>
<dbReference type="PANTHER" id="PTHR41773:SF1">
    <property type="entry name" value="RELA_SPOT DOMAIN-CONTAINING PROTEIN"/>
    <property type="match status" value="1"/>
</dbReference>
<keyword evidence="1" id="KW-1133">Transmembrane helix</keyword>
<dbReference type="RefSeq" id="WP_108131657.1">
    <property type="nucleotide sequence ID" value="NZ_PXNS01000002.1"/>
</dbReference>
<feature type="domain" description="RelA/SpoT" evidence="2">
    <location>
        <begin position="51"/>
        <end position="177"/>
    </location>
</feature>
<dbReference type="InterPro" id="IPR007685">
    <property type="entry name" value="RelA_SpoT"/>
</dbReference>
<reference evidence="3 4" key="1">
    <citation type="submission" date="2018-03" db="EMBL/GenBank/DDBJ databases">
        <authorList>
            <person name="Zhou J."/>
            <person name="Li X."/>
            <person name="Xue M."/>
            <person name="Yin J."/>
        </authorList>
    </citation>
    <scope>NUCLEOTIDE SEQUENCE [LARGE SCALE GENOMIC DNA]</scope>
    <source>
        <strain evidence="3 4">SYSU ZJ2214</strain>
    </source>
</reference>
<keyword evidence="1" id="KW-0812">Transmembrane</keyword>
<name>A0ABX5J310_9GAMM</name>
<evidence type="ECO:0000313" key="3">
    <source>
        <dbReference type="EMBL" id="PTL95731.1"/>
    </source>
</evidence>
<dbReference type="EMBL" id="PXNS01000002">
    <property type="protein sequence ID" value="PTL95731.1"/>
    <property type="molecule type" value="Genomic_DNA"/>
</dbReference>
<organism evidence="3 4">
    <name type="scientific">Halomonas litopenaei</name>
    <dbReference type="NCBI Taxonomy" id="2109328"/>
    <lineage>
        <taxon>Bacteria</taxon>
        <taxon>Pseudomonadati</taxon>
        <taxon>Pseudomonadota</taxon>
        <taxon>Gammaproteobacteria</taxon>
        <taxon>Oceanospirillales</taxon>
        <taxon>Halomonadaceae</taxon>
        <taxon>Halomonas</taxon>
    </lineage>
</organism>
<dbReference type="InterPro" id="IPR043519">
    <property type="entry name" value="NT_sf"/>
</dbReference>
<dbReference type="CDD" id="cd05399">
    <property type="entry name" value="NT_Rel-Spo_like"/>
    <property type="match status" value="1"/>
</dbReference>
<dbReference type="Proteomes" id="UP000241895">
    <property type="component" value="Unassembled WGS sequence"/>
</dbReference>
<dbReference type="Pfam" id="PF04607">
    <property type="entry name" value="RelA_SpoT"/>
    <property type="match status" value="1"/>
</dbReference>
<sequence>MTTEEEFTEYLESIRPALQAWGNYVSEIVKNEISCELGALSPQFLKIDATPRVKAVNSALNKISIKRYDDPKTQMTDLVGVRFVVLTTDDLCLVEKIIEYQDWSWEVSKDFALDIEVNPKVFDYQSKHYEVRPKEDFEVDGLRVPDFICCEVQVRTLLQHAYAELVHDNIYKAKGVVPSSAERYVSRSMALMETTDEIFCTALQKLQEENYKRDFVIKDLEKVFAEDFGLQVAEPDRQLHFAILESYADAVEEFSSEKLREIFDKKKFIRHFVEDRYGEFYFFRQPIVLFVYYVISAYGMTYFWSNWPLSVYNKEVKYVASDLGESFTPHGR</sequence>
<keyword evidence="1" id="KW-0472">Membrane</keyword>
<gene>
    <name evidence="3" type="ORF">C6W88_04580</name>
</gene>
<dbReference type="SUPFAM" id="SSF81301">
    <property type="entry name" value="Nucleotidyltransferase"/>
    <property type="match status" value="1"/>
</dbReference>